<name>A0A4S3JZC1_9GAMM</name>
<evidence type="ECO:0000313" key="2">
    <source>
        <dbReference type="Proteomes" id="UP000295341"/>
    </source>
</evidence>
<organism evidence="1 2">
    <name type="scientific">Panacagrimonas perspica</name>
    <dbReference type="NCBI Taxonomy" id="381431"/>
    <lineage>
        <taxon>Bacteria</taxon>
        <taxon>Pseudomonadati</taxon>
        <taxon>Pseudomonadota</taxon>
        <taxon>Gammaproteobacteria</taxon>
        <taxon>Nevskiales</taxon>
        <taxon>Nevskiaceae</taxon>
        <taxon>Panacagrimonas</taxon>
    </lineage>
</organism>
<proteinExistence type="predicted"/>
<dbReference type="EMBL" id="SOBT01000008">
    <property type="protein sequence ID" value="TDU32833.1"/>
    <property type="molecule type" value="Genomic_DNA"/>
</dbReference>
<accession>A0A4S3JZC1</accession>
<sequence>MHGAPHPLDPNLGVHFLRHELSSLRDEIAERRPRTAAERVALQRRAVLTINRVLEATSFLAESFYTPGVPEYDTWRHGTLEKSFKERHLTCSANLRLDTVSRAAMMVWQDEFKVRRWMQEDLFPAETPSAPYWMARASDEGVWRSLEALDQLYREATIKDEIF</sequence>
<dbReference type="RefSeq" id="WP_168710476.1">
    <property type="nucleotide sequence ID" value="NZ_MWIN01000036.1"/>
</dbReference>
<dbReference type="AlphaFoldDB" id="A0A4S3JZC1"/>
<comment type="caution">
    <text evidence="1">The sequence shown here is derived from an EMBL/GenBank/DDBJ whole genome shotgun (WGS) entry which is preliminary data.</text>
</comment>
<gene>
    <name evidence="1" type="ORF">DFR24_2241</name>
</gene>
<evidence type="ECO:0000313" key="1">
    <source>
        <dbReference type="EMBL" id="TDU32833.1"/>
    </source>
</evidence>
<protein>
    <submittedName>
        <fullName evidence="1">Uncharacterized protein</fullName>
    </submittedName>
</protein>
<dbReference type="Proteomes" id="UP000295341">
    <property type="component" value="Unassembled WGS sequence"/>
</dbReference>
<reference evidence="1 2" key="1">
    <citation type="submission" date="2019-03" db="EMBL/GenBank/DDBJ databases">
        <title>Genomic Encyclopedia of Type Strains, Phase IV (KMG-IV): sequencing the most valuable type-strain genomes for metagenomic binning, comparative biology and taxonomic classification.</title>
        <authorList>
            <person name="Goeker M."/>
        </authorList>
    </citation>
    <scope>NUCLEOTIDE SEQUENCE [LARGE SCALE GENOMIC DNA]</scope>
    <source>
        <strain evidence="1 2">DSM 26377</strain>
    </source>
</reference>
<keyword evidence="2" id="KW-1185">Reference proteome</keyword>